<dbReference type="HOGENOM" id="CLU_032957_4_3_9"/>
<name>A0A0D5NS86_9BACL</name>
<dbReference type="PANTHER" id="PTHR45856">
    <property type="entry name" value="ALPHA/BETA-HYDROLASES SUPERFAMILY PROTEIN"/>
    <property type="match status" value="1"/>
</dbReference>
<dbReference type="Gene3D" id="3.40.50.1820">
    <property type="entry name" value="alpha/beta hydrolase"/>
    <property type="match status" value="1"/>
</dbReference>
<organism evidence="2 3">
    <name type="scientific">Paenibacillus beijingensis</name>
    <dbReference type="NCBI Taxonomy" id="1126833"/>
    <lineage>
        <taxon>Bacteria</taxon>
        <taxon>Bacillati</taxon>
        <taxon>Bacillota</taxon>
        <taxon>Bacilli</taxon>
        <taxon>Bacillales</taxon>
        <taxon>Paenibacillaceae</taxon>
        <taxon>Paenibacillus</taxon>
    </lineage>
</organism>
<dbReference type="Pfam" id="PF01764">
    <property type="entry name" value="Lipase_3"/>
    <property type="match status" value="1"/>
</dbReference>
<dbReference type="CDD" id="cd00519">
    <property type="entry name" value="Lipase_3"/>
    <property type="match status" value="1"/>
</dbReference>
<protein>
    <submittedName>
        <fullName evidence="2">Lipase</fullName>
    </submittedName>
</protein>
<dbReference type="InterPro" id="IPR051218">
    <property type="entry name" value="Sec_MonoDiacylglyc_Lipase"/>
</dbReference>
<dbReference type="EMBL" id="CP011058">
    <property type="protein sequence ID" value="AJY77763.1"/>
    <property type="molecule type" value="Genomic_DNA"/>
</dbReference>
<proteinExistence type="predicted"/>
<evidence type="ECO:0000313" key="3">
    <source>
        <dbReference type="Proteomes" id="UP000032633"/>
    </source>
</evidence>
<dbReference type="GO" id="GO:0006629">
    <property type="term" value="P:lipid metabolic process"/>
    <property type="evidence" value="ECO:0007669"/>
    <property type="project" value="InterPro"/>
</dbReference>
<accession>A0A0D5NS86</accession>
<dbReference type="STRING" id="1126833.VN24_15170"/>
<keyword evidence="3" id="KW-1185">Reference proteome</keyword>
<sequence length="262" mass="28256">MNIRTALFLAAVCSQSYMQLLGGGLFLVPEGYRMVGAFQSAGFDGKPADFGFVLESEQAAVLAFRGTNSVSDWVSDFMADQVDFTFVPGGGLTHRGFTSLYSGARKQTMELLRKLPSSKPLFVTGHSLGGALATLAALDISANTGLSAPMVYTFGSPRVGDPVFVRAFNRAIPVSFRIENENDIVPHLPPIVYRDPKAKKLYFYMHVKNEIKRSFSSGGVSGNHVIGSYFADLAREDPDFAAAMCGVPPGWCPAWNAPSVHS</sequence>
<dbReference type="InterPro" id="IPR029058">
    <property type="entry name" value="AB_hydrolase_fold"/>
</dbReference>
<evidence type="ECO:0000259" key="1">
    <source>
        <dbReference type="Pfam" id="PF01764"/>
    </source>
</evidence>
<dbReference type="OrthoDB" id="5522031at2"/>
<dbReference type="PANTHER" id="PTHR45856:SF24">
    <property type="entry name" value="FUNGAL LIPASE-LIKE DOMAIN-CONTAINING PROTEIN"/>
    <property type="match status" value="1"/>
</dbReference>
<feature type="domain" description="Fungal lipase-type" evidence="1">
    <location>
        <begin position="61"/>
        <end position="192"/>
    </location>
</feature>
<dbReference type="KEGG" id="pbj:VN24_15170"/>
<gene>
    <name evidence="2" type="ORF">VN24_15170</name>
</gene>
<dbReference type="Proteomes" id="UP000032633">
    <property type="component" value="Chromosome"/>
</dbReference>
<evidence type="ECO:0000313" key="2">
    <source>
        <dbReference type="EMBL" id="AJY77763.1"/>
    </source>
</evidence>
<reference evidence="2 3" key="1">
    <citation type="journal article" date="2015" name="J. Biotechnol.">
        <title>Complete genome sequence of Paenibacillus beijingensis 7188(T) (=DSM 24997(T)), a novel rhizobacterium from jujube garden soil.</title>
        <authorList>
            <person name="Kwak Y."/>
            <person name="Shin J.H."/>
        </authorList>
    </citation>
    <scope>NUCLEOTIDE SEQUENCE [LARGE SCALE GENOMIC DNA]</scope>
    <source>
        <strain evidence="2 3">DSM 24997</strain>
    </source>
</reference>
<dbReference type="SUPFAM" id="SSF53474">
    <property type="entry name" value="alpha/beta-Hydrolases"/>
    <property type="match status" value="1"/>
</dbReference>
<dbReference type="AlphaFoldDB" id="A0A0D5NS86"/>
<dbReference type="InterPro" id="IPR002921">
    <property type="entry name" value="Fungal_lipase-type"/>
</dbReference>
<reference evidence="3" key="2">
    <citation type="submission" date="2015-03" db="EMBL/GenBank/DDBJ databases">
        <title>Genome sequence of Paenibacillus beijingensis strain DSM 24997T.</title>
        <authorList>
            <person name="Kwak Y."/>
            <person name="Shin J.-H."/>
        </authorList>
    </citation>
    <scope>NUCLEOTIDE SEQUENCE [LARGE SCALE GENOMIC DNA]</scope>
    <source>
        <strain evidence="3">DSM 24997</strain>
    </source>
</reference>
<dbReference type="PATRIC" id="fig|1126833.4.peg.3323"/>